<dbReference type="InterPro" id="IPR041162">
    <property type="entry name" value="Bact_HORMA_1"/>
</dbReference>
<protein>
    <recommendedName>
        <fullName evidence="1">Bacterial HORMA domain-containing protein</fullName>
    </recommendedName>
</protein>
<gene>
    <name evidence="2" type="ORF">SAMN05216466_117162</name>
    <name evidence="3" type="ORF">SAMN05216466_12771</name>
</gene>
<dbReference type="AlphaFoldDB" id="A0A1G8I1Y9"/>
<evidence type="ECO:0000313" key="4">
    <source>
        <dbReference type="Proteomes" id="UP000199706"/>
    </source>
</evidence>
<organism evidence="2 4">
    <name type="scientific">Paraburkholderia phenazinium</name>
    <dbReference type="NCBI Taxonomy" id="60549"/>
    <lineage>
        <taxon>Bacteria</taxon>
        <taxon>Pseudomonadati</taxon>
        <taxon>Pseudomonadota</taxon>
        <taxon>Betaproteobacteria</taxon>
        <taxon>Burkholderiales</taxon>
        <taxon>Burkholderiaceae</taxon>
        <taxon>Paraburkholderia</taxon>
    </lineage>
</organism>
<dbReference type="Proteomes" id="UP000199706">
    <property type="component" value="Unassembled WGS sequence"/>
</dbReference>
<dbReference type="EMBL" id="FNCJ01000017">
    <property type="protein sequence ID" value="SDI13005.1"/>
    <property type="molecule type" value="Genomic_DNA"/>
</dbReference>
<feature type="domain" description="Bacterial HORMA" evidence="1">
    <location>
        <begin position="4"/>
        <end position="164"/>
    </location>
</feature>
<evidence type="ECO:0000313" key="3">
    <source>
        <dbReference type="EMBL" id="SDI60336.1"/>
    </source>
</evidence>
<dbReference type="OrthoDB" id="7472446at2"/>
<name>A0A1G8I1Y9_9BURK</name>
<dbReference type="Pfam" id="PF18138">
    <property type="entry name" value="bacHORMA_1"/>
    <property type="match status" value="1"/>
</dbReference>
<evidence type="ECO:0000313" key="2">
    <source>
        <dbReference type="EMBL" id="SDI13005.1"/>
    </source>
</evidence>
<sequence length="165" mass="18368">MSSTSTKTTTHTYTTVDIETVIRRFTTDIMMIADSTKAITREHAKAYGHDIEVWAQRGFLKWVDVTLFDGSTEIKAVRYNVVTSSGDLAADKPGGVLWPKIENAHVRVFIQPTSEYFNADRSVFESKLELTWSDSSADINHSTLTAGGGRGYSSNGYGLTREDYQ</sequence>
<accession>A0A1G8I1Y9</accession>
<dbReference type="RefSeq" id="WP_090690602.1">
    <property type="nucleotide sequence ID" value="NZ_FNCJ01000017.1"/>
</dbReference>
<evidence type="ECO:0000259" key="1">
    <source>
        <dbReference type="Pfam" id="PF18138"/>
    </source>
</evidence>
<proteinExistence type="predicted"/>
<reference evidence="2 4" key="1">
    <citation type="submission" date="2016-10" db="EMBL/GenBank/DDBJ databases">
        <authorList>
            <person name="de Groot N.N."/>
        </authorList>
    </citation>
    <scope>NUCLEOTIDE SEQUENCE [LARGE SCALE GENOMIC DNA]</scope>
    <source>
        <strain evidence="2 4">LMG 2247</strain>
    </source>
</reference>
<dbReference type="EMBL" id="FNCJ01000027">
    <property type="protein sequence ID" value="SDI60336.1"/>
    <property type="molecule type" value="Genomic_DNA"/>
</dbReference>